<dbReference type="EMBL" id="JACEEZ010024641">
    <property type="protein sequence ID" value="KAG0709957.1"/>
    <property type="molecule type" value="Genomic_DNA"/>
</dbReference>
<gene>
    <name evidence="3" type="ORF">GWK47_023770</name>
</gene>
<feature type="signal peptide" evidence="2">
    <location>
        <begin position="1"/>
        <end position="23"/>
    </location>
</feature>
<evidence type="ECO:0000256" key="2">
    <source>
        <dbReference type="SAM" id="SignalP"/>
    </source>
</evidence>
<dbReference type="Proteomes" id="UP000770661">
    <property type="component" value="Unassembled WGS sequence"/>
</dbReference>
<name>A0A8J4XM68_CHIOP</name>
<evidence type="ECO:0000313" key="4">
    <source>
        <dbReference type="Proteomes" id="UP000770661"/>
    </source>
</evidence>
<accession>A0A8J4XM68</accession>
<reference evidence="3" key="1">
    <citation type="submission" date="2020-07" db="EMBL/GenBank/DDBJ databases">
        <title>The High-quality genome of the commercially important snow crab, Chionoecetes opilio.</title>
        <authorList>
            <person name="Jeong J.-H."/>
            <person name="Ryu S."/>
        </authorList>
    </citation>
    <scope>NUCLEOTIDE SEQUENCE</scope>
    <source>
        <strain evidence="3">MADBK_172401_WGS</strain>
        <tissue evidence="3">Digestive gland</tissue>
    </source>
</reference>
<proteinExistence type="predicted"/>
<evidence type="ECO:0000313" key="3">
    <source>
        <dbReference type="EMBL" id="KAG0709957.1"/>
    </source>
</evidence>
<evidence type="ECO:0008006" key="5">
    <source>
        <dbReference type="Google" id="ProtNLM"/>
    </source>
</evidence>
<evidence type="ECO:0000256" key="1">
    <source>
        <dbReference type="SAM" id="MobiDB-lite"/>
    </source>
</evidence>
<keyword evidence="4" id="KW-1185">Reference proteome</keyword>
<dbReference type="AlphaFoldDB" id="A0A8J4XM68"/>
<comment type="caution">
    <text evidence="3">The sequence shown here is derived from an EMBL/GenBank/DDBJ whole genome shotgun (WGS) entry which is preliminary data.</text>
</comment>
<keyword evidence="2" id="KW-0732">Signal</keyword>
<sequence length="137" mass="15320">MATARSWSLPILCIFLEEWQARTEDCDRRAAARAPEQVNAQYRPACRPIPRLCVRPDSPCPRTRHHTAGTRSELLWAADDQGLEVRIPSGVRMVAKPPFLRPVPTPSDDNLPHIPVSPCADEKSRPLSFTPCDPAPF</sequence>
<feature type="chain" id="PRO_5035259635" description="Secreted protein" evidence="2">
    <location>
        <begin position="24"/>
        <end position="137"/>
    </location>
</feature>
<protein>
    <recommendedName>
        <fullName evidence="5">Secreted protein</fullName>
    </recommendedName>
</protein>
<feature type="region of interest" description="Disordered" evidence="1">
    <location>
        <begin position="98"/>
        <end position="137"/>
    </location>
</feature>
<organism evidence="3 4">
    <name type="scientific">Chionoecetes opilio</name>
    <name type="common">Atlantic snow crab</name>
    <name type="synonym">Cancer opilio</name>
    <dbReference type="NCBI Taxonomy" id="41210"/>
    <lineage>
        <taxon>Eukaryota</taxon>
        <taxon>Metazoa</taxon>
        <taxon>Ecdysozoa</taxon>
        <taxon>Arthropoda</taxon>
        <taxon>Crustacea</taxon>
        <taxon>Multicrustacea</taxon>
        <taxon>Malacostraca</taxon>
        <taxon>Eumalacostraca</taxon>
        <taxon>Eucarida</taxon>
        <taxon>Decapoda</taxon>
        <taxon>Pleocyemata</taxon>
        <taxon>Brachyura</taxon>
        <taxon>Eubrachyura</taxon>
        <taxon>Majoidea</taxon>
        <taxon>Majidae</taxon>
        <taxon>Chionoecetes</taxon>
    </lineage>
</organism>